<dbReference type="AlphaFoldDB" id="A0A3N4L3Z6"/>
<evidence type="ECO:0000256" key="7">
    <source>
        <dbReference type="RuleBase" id="RU367071"/>
    </source>
</evidence>
<feature type="region of interest" description="Disordered" evidence="8">
    <location>
        <begin position="406"/>
        <end position="455"/>
    </location>
</feature>
<feature type="compositionally biased region" description="Basic and acidic residues" evidence="8">
    <location>
        <begin position="429"/>
        <end position="440"/>
    </location>
</feature>
<dbReference type="GO" id="GO:0030628">
    <property type="term" value="F:pre-mRNA 3'-splice site binding"/>
    <property type="evidence" value="ECO:0007669"/>
    <property type="project" value="UniProtKB-UniRule"/>
</dbReference>
<dbReference type="GO" id="GO:0000398">
    <property type="term" value="P:mRNA splicing, via spliceosome"/>
    <property type="evidence" value="ECO:0007669"/>
    <property type="project" value="UniProtKB-UniRule"/>
</dbReference>
<evidence type="ECO:0000256" key="4">
    <source>
        <dbReference type="ARBA" id="ARBA00022728"/>
    </source>
</evidence>
<dbReference type="Pfam" id="PF11708">
    <property type="entry name" value="Slu7"/>
    <property type="match status" value="1"/>
</dbReference>
<accession>A0A3N4L3Z6</accession>
<evidence type="ECO:0000256" key="1">
    <source>
        <dbReference type="ARBA" id="ARBA00004123"/>
    </source>
</evidence>
<comment type="subcellular location">
    <subcellularLocation>
        <location evidence="1 7">Nucleus</location>
    </subcellularLocation>
</comment>
<sequence length="478" mass="53538">MYYSLLWQLLYEQQAGSIVDNALPSGSLEHQRLQKPAADTLSTQKWYDRGAKTTRATKYRAGACTNCGAMTHTTKDCLSRPRKLGARWTGQDIQPDEAIQTLELGWDGKRDRWNGYDAREHQRVVDDHLRMEALRKQSEASTATAAAATAAAAAAAAAGDGDDDDNDDKYAEESETPGQGYDAASRISTRNLRIREDTAKYLLNLDLDSAKYDPKTRTMVDRGATSDQAAALVAEDNFMRSSGDAAEFERLQRAAWETRERGEGKGGRMHLQANPTEAERLERTAKEAAQARRDAERKRLLERYGGGEYLAARPAPVLEEEERYVEYTPEGQVKGREKVVARSKYREDMLVGNHGAVWGSWWRAGRWGYCTGEEGIRAAEVAEGMRLGLVEPVAPRRVVQELEVRGEVEEEMEEDREDRGKGRGKGKGKKEEEGESATEKGKRKLAQMRDGVTEEDMEMFMKQRRLAEDPMAGFVDVV</sequence>
<dbReference type="PANTHER" id="PTHR12942:SF2">
    <property type="entry name" value="PRE-MRNA-SPLICING FACTOR SLU7"/>
    <property type="match status" value="1"/>
</dbReference>
<dbReference type="InParanoid" id="A0A3N4L3Z6"/>
<evidence type="ECO:0000313" key="10">
    <source>
        <dbReference type="EMBL" id="RPB17610.1"/>
    </source>
</evidence>
<keyword evidence="6 7" id="KW-0539">Nucleus</keyword>
<feature type="domain" description="Pre-mRNA-splicing factor SLU7" evidence="9">
    <location>
        <begin position="104"/>
        <end position="360"/>
    </location>
</feature>
<comment type="similarity">
    <text evidence="2 7">Belongs to the SLU7 family.</text>
</comment>
<protein>
    <recommendedName>
        <fullName evidence="7">Pre-mRNA-splicing factor SLU7</fullName>
    </recommendedName>
</protein>
<dbReference type="EMBL" id="ML119105">
    <property type="protein sequence ID" value="RPB17610.1"/>
    <property type="molecule type" value="Genomic_DNA"/>
</dbReference>
<organism evidence="10 11">
    <name type="scientific">Morchella conica CCBAS932</name>
    <dbReference type="NCBI Taxonomy" id="1392247"/>
    <lineage>
        <taxon>Eukaryota</taxon>
        <taxon>Fungi</taxon>
        <taxon>Dikarya</taxon>
        <taxon>Ascomycota</taxon>
        <taxon>Pezizomycotina</taxon>
        <taxon>Pezizomycetes</taxon>
        <taxon>Pezizales</taxon>
        <taxon>Morchellaceae</taxon>
        <taxon>Morchella</taxon>
    </lineage>
</organism>
<evidence type="ECO:0000313" key="11">
    <source>
        <dbReference type="Proteomes" id="UP000277580"/>
    </source>
</evidence>
<dbReference type="GO" id="GO:0005681">
    <property type="term" value="C:spliceosomal complex"/>
    <property type="evidence" value="ECO:0007669"/>
    <property type="project" value="UniProtKB-UniRule"/>
</dbReference>
<dbReference type="InterPro" id="IPR039974">
    <property type="entry name" value="Splicing_factor_SLU7"/>
</dbReference>
<keyword evidence="11" id="KW-1185">Reference proteome</keyword>
<keyword evidence="3 7" id="KW-0507">mRNA processing</keyword>
<evidence type="ECO:0000256" key="6">
    <source>
        <dbReference type="ARBA" id="ARBA00023242"/>
    </source>
</evidence>
<keyword evidence="5 7" id="KW-0508">mRNA splicing</keyword>
<name>A0A3N4L3Z6_9PEZI</name>
<keyword evidence="4 7" id="KW-0747">Spliceosome</keyword>
<comment type="subunit">
    <text evidence="7">Associated with the spliceosome.</text>
</comment>
<dbReference type="STRING" id="1392247.A0A3N4L3Z6"/>
<proteinExistence type="inferred from homology"/>
<evidence type="ECO:0000256" key="5">
    <source>
        <dbReference type="ARBA" id="ARBA00023187"/>
    </source>
</evidence>
<gene>
    <name evidence="10" type="ORF">P167DRAFT_556109</name>
</gene>
<dbReference type="PANTHER" id="PTHR12942">
    <property type="entry name" value="STEP II SPLICING FACTOR SLU7"/>
    <property type="match status" value="1"/>
</dbReference>
<feature type="region of interest" description="Disordered" evidence="8">
    <location>
        <begin position="258"/>
        <end position="280"/>
    </location>
</feature>
<evidence type="ECO:0000259" key="9">
    <source>
        <dbReference type="Pfam" id="PF11708"/>
    </source>
</evidence>
<evidence type="ECO:0000256" key="8">
    <source>
        <dbReference type="SAM" id="MobiDB-lite"/>
    </source>
</evidence>
<dbReference type="OrthoDB" id="249612at2759"/>
<evidence type="ECO:0000256" key="2">
    <source>
        <dbReference type="ARBA" id="ARBA00007203"/>
    </source>
</evidence>
<evidence type="ECO:0000256" key="3">
    <source>
        <dbReference type="ARBA" id="ARBA00022664"/>
    </source>
</evidence>
<feature type="region of interest" description="Disordered" evidence="8">
    <location>
        <begin position="156"/>
        <end position="184"/>
    </location>
</feature>
<dbReference type="Proteomes" id="UP000277580">
    <property type="component" value="Unassembled WGS sequence"/>
</dbReference>
<reference evidence="10 11" key="1">
    <citation type="journal article" date="2018" name="Nat. Ecol. Evol.">
        <title>Pezizomycetes genomes reveal the molecular basis of ectomycorrhizal truffle lifestyle.</title>
        <authorList>
            <person name="Murat C."/>
            <person name="Payen T."/>
            <person name="Noel B."/>
            <person name="Kuo A."/>
            <person name="Morin E."/>
            <person name="Chen J."/>
            <person name="Kohler A."/>
            <person name="Krizsan K."/>
            <person name="Balestrini R."/>
            <person name="Da Silva C."/>
            <person name="Montanini B."/>
            <person name="Hainaut M."/>
            <person name="Levati E."/>
            <person name="Barry K.W."/>
            <person name="Belfiori B."/>
            <person name="Cichocki N."/>
            <person name="Clum A."/>
            <person name="Dockter R.B."/>
            <person name="Fauchery L."/>
            <person name="Guy J."/>
            <person name="Iotti M."/>
            <person name="Le Tacon F."/>
            <person name="Lindquist E.A."/>
            <person name="Lipzen A."/>
            <person name="Malagnac F."/>
            <person name="Mello A."/>
            <person name="Molinier V."/>
            <person name="Miyauchi S."/>
            <person name="Poulain J."/>
            <person name="Riccioni C."/>
            <person name="Rubini A."/>
            <person name="Sitrit Y."/>
            <person name="Splivallo R."/>
            <person name="Traeger S."/>
            <person name="Wang M."/>
            <person name="Zifcakova L."/>
            <person name="Wipf D."/>
            <person name="Zambonelli A."/>
            <person name="Paolocci F."/>
            <person name="Nowrousian M."/>
            <person name="Ottonello S."/>
            <person name="Baldrian P."/>
            <person name="Spatafora J.W."/>
            <person name="Henrissat B."/>
            <person name="Nagy L.G."/>
            <person name="Aury J.M."/>
            <person name="Wincker P."/>
            <person name="Grigoriev I.V."/>
            <person name="Bonfante P."/>
            <person name="Martin F.M."/>
        </authorList>
    </citation>
    <scope>NUCLEOTIDE SEQUENCE [LARGE SCALE GENOMIC DNA]</scope>
    <source>
        <strain evidence="10 11">CCBAS932</strain>
    </source>
</reference>
<comment type="function">
    <text evidence="7">Involved in pre-mRNA splicing.</text>
</comment>
<dbReference type="InterPro" id="IPR021715">
    <property type="entry name" value="Slu7_dom"/>
</dbReference>